<evidence type="ECO:0000313" key="2">
    <source>
        <dbReference type="EMBL" id="RTE67997.1"/>
    </source>
</evidence>
<dbReference type="AlphaFoldDB" id="A0A430KWW8"/>
<name>A0A430KWW8_9HYPO</name>
<comment type="caution">
    <text evidence="2">The sequence shown here is derived from an EMBL/GenBank/DDBJ whole genome shotgun (WGS) entry which is preliminary data.</text>
</comment>
<gene>
    <name evidence="2" type="ORF">BHE90_017626</name>
</gene>
<feature type="domain" description="2EXR" evidence="1">
    <location>
        <begin position="41"/>
        <end position="105"/>
    </location>
</feature>
<dbReference type="PANTHER" id="PTHR35910">
    <property type="entry name" value="2EXR DOMAIN-CONTAINING PROTEIN"/>
    <property type="match status" value="1"/>
</dbReference>
<dbReference type="InterPro" id="IPR045518">
    <property type="entry name" value="2EXR"/>
</dbReference>
<reference evidence="2 3" key="1">
    <citation type="submission" date="2017-06" db="EMBL/GenBank/DDBJ databases">
        <title>Comparative genomic analysis of Ambrosia Fusariam Clade fungi.</title>
        <authorList>
            <person name="Stajich J.E."/>
            <person name="Carrillo J."/>
            <person name="Kijimoto T."/>
            <person name="Eskalen A."/>
            <person name="O'Donnell K."/>
            <person name="Kasson M."/>
        </authorList>
    </citation>
    <scope>NUCLEOTIDE SEQUENCE [LARGE SCALE GENOMIC DNA]</scope>
    <source>
        <strain evidence="2 3">UCR1854</strain>
    </source>
</reference>
<evidence type="ECO:0000259" key="1">
    <source>
        <dbReference type="Pfam" id="PF20150"/>
    </source>
</evidence>
<dbReference type="PANTHER" id="PTHR35910:SF6">
    <property type="entry name" value="2EXR DOMAIN-CONTAINING PROTEIN"/>
    <property type="match status" value="1"/>
</dbReference>
<proteinExistence type="predicted"/>
<dbReference type="Proteomes" id="UP000287124">
    <property type="component" value="Unassembled WGS sequence"/>
</dbReference>
<dbReference type="Pfam" id="PF20150">
    <property type="entry name" value="2EXR"/>
    <property type="match status" value="1"/>
</dbReference>
<organism evidence="2 3">
    <name type="scientific">Fusarium euwallaceae</name>
    <dbReference type="NCBI Taxonomy" id="1147111"/>
    <lineage>
        <taxon>Eukaryota</taxon>
        <taxon>Fungi</taxon>
        <taxon>Dikarya</taxon>
        <taxon>Ascomycota</taxon>
        <taxon>Pezizomycotina</taxon>
        <taxon>Sordariomycetes</taxon>
        <taxon>Hypocreomycetidae</taxon>
        <taxon>Hypocreales</taxon>
        <taxon>Nectriaceae</taxon>
        <taxon>Fusarium</taxon>
        <taxon>Fusarium solani species complex</taxon>
    </lineage>
</organism>
<feature type="non-terminal residue" evidence="2">
    <location>
        <position position="248"/>
    </location>
</feature>
<sequence>MASNYVHNHNHRFSPAGVIDAENEGSNTDARGTKDKAVSCFPHFCRLPVEVRLMIWKTAFDAVHPAVVVCSFSEGRHRASVNHRHAKASRLPPVALACREARREWVQCTRSSRSPGWLPERVYVPRTVFLVPAATVVGSRLRGLSLSIAHIAIDIADSPDVFLIFEALALFPRLKTIIIVVPSGAVDETQVVEWQQRLREDSHTLQKIAGLVDDPSSDGEWHKGTYLGWLLRNYLQGSQVKAFYSRDN</sequence>
<evidence type="ECO:0000313" key="3">
    <source>
        <dbReference type="Proteomes" id="UP000287124"/>
    </source>
</evidence>
<accession>A0A430KWW8</accession>
<protein>
    <recommendedName>
        <fullName evidence="1">2EXR domain-containing protein</fullName>
    </recommendedName>
</protein>
<keyword evidence="3" id="KW-1185">Reference proteome</keyword>
<dbReference type="EMBL" id="MIKF01001358">
    <property type="protein sequence ID" value="RTE67997.1"/>
    <property type="molecule type" value="Genomic_DNA"/>
</dbReference>